<proteinExistence type="predicted"/>
<protein>
    <submittedName>
        <fullName evidence="1">Uncharacterized protein</fullName>
    </submittedName>
</protein>
<keyword evidence="2" id="KW-1185">Reference proteome</keyword>
<evidence type="ECO:0000313" key="2">
    <source>
        <dbReference type="Proteomes" id="UP000000702"/>
    </source>
</evidence>
<evidence type="ECO:0000313" key="1">
    <source>
        <dbReference type="EMBL" id="CCD16166.1"/>
    </source>
</evidence>
<reference evidence="1 2" key="2">
    <citation type="journal article" date="2012" name="Proc. Natl. Acad. Sci. U.S.A.">
        <title>Antigenic diversity is generated by distinct evolutionary mechanisms in African trypanosome species.</title>
        <authorList>
            <person name="Jackson A.P."/>
            <person name="Berry A."/>
            <person name="Aslett M."/>
            <person name="Allison H.C."/>
            <person name="Burton P."/>
            <person name="Vavrova-Anderson J."/>
            <person name="Brown R."/>
            <person name="Browne H."/>
            <person name="Corton N."/>
            <person name="Hauser H."/>
            <person name="Gamble J."/>
            <person name="Gilderthorp R."/>
            <person name="Marcello L."/>
            <person name="McQuillan J."/>
            <person name="Otto T.D."/>
            <person name="Quail M.A."/>
            <person name="Sanders M.J."/>
            <person name="van Tonder A."/>
            <person name="Ginger M.L."/>
            <person name="Field M.C."/>
            <person name="Barry J.D."/>
            <person name="Hertz-Fowler C."/>
            <person name="Berriman M."/>
        </authorList>
    </citation>
    <scope>NUCLEOTIDE SEQUENCE [LARGE SCALE GENOMIC DNA]</scope>
    <source>
        <strain evidence="1 2">IL3000</strain>
    </source>
</reference>
<gene>
    <name evidence="1" type="ORF">TCIL3000_0_11160</name>
</gene>
<comment type="caution">
    <text evidence="1">The sequence shown here is derived from an EMBL/GenBank/DDBJ whole genome shotgun (WGS) entry which is preliminary data.</text>
</comment>
<sequence>MDAHNQTHVDSKNSTVCALGEWYVKGNCHMASSLLGILECHVKGSQADGNPNVDALCKEKNNNLDEIQNTLLTNCNCIGKEQYCNDTGAALNAALDKWQSVRKAKNSTSGGSGTETGDCEAKIIRKGVSGRARNT</sequence>
<dbReference type="EMBL" id="CAEQ01002184">
    <property type="protein sequence ID" value="CCD16166.1"/>
    <property type="molecule type" value="Genomic_DNA"/>
</dbReference>
<accession>F9WFT6</accession>
<reference evidence="2" key="1">
    <citation type="submission" date="2011-07" db="EMBL/GenBank/DDBJ databases">
        <title>Divergent evolution of antigenic variation in African trypanosomes.</title>
        <authorList>
            <person name="Jackson A.P."/>
            <person name="Berry A."/>
            <person name="Allison H.C."/>
            <person name="Burton P."/>
            <person name="Anderson J."/>
            <person name="Aslett M."/>
            <person name="Brown R."/>
            <person name="Corton N."/>
            <person name="Harris D."/>
            <person name="Hauser H."/>
            <person name="Gamble J."/>
            <person name="Gilderthorp R."/>
            <person name="McQuillan J."/>
            <person name="Quail M.A."/>
            <person name="Sanders M."/>
            <person name="Van Tonder A."/>
            <person name="Ginger M.L."/>
            <person name="Donelson J.E."/>
            <person name="Field M.C."/>
            <person name="Barry J.D."/>
            <person name="Berriman M."/>
            <person name="Hertz-Fowler C."/>
        </authorList>
    </citation>
    <scope>NUCLEOTIDE SEQUENCE [LARGE SCALE GENOMIC DNA]</scope>
    <source>
        <strain evidence="2">IL3000</strain>
    </source>
</reference>
<organism evidence="1 2">
    <name type="scientific">Trypanosoma congolense (strain IL3000)</name>
    <dbReference type="NCBI Taxonomy" id="1068625"/>
    <lineage>
        <taxon>Eukaryota</taxon>
        <taxon>Discoba</taxon>
        <taxon>Euglenozoa</taxon>
        <taxon>Kinetoplastea</taxon>
        <taxon>Metakinetoplastina</taxon>
        <taxon>Trypanosomatida</taxon>
        <taxon>Trypanosomatidae</taxon>
        <taxon>Trypanosoma</taxon>
        <taxon>Nannomonas</taxon>
    </lineage>
</organism>
<name>F9WFT6_TRYCI</name>
<dbReference type="AlphaFoldDB" id="F9WFT6"/>
<dbReference type="Proteomes" id="UP000000702">
    <property type="component" value="Unassembled WGS sequence"/>
</dbReference>